<dbReference type="AlphaFoldDB" id="E9HPI4"/>
<dbReference type="HOGENOM" id="CLU_2645023_0_0_1"/>
<dbReference type="Proteomes" id="UP000000305">
    <property type="component" value="Unassembled WGS sequence"/>
</dbReference>
<dbReference type="EMBL" id="GL732706">
    <property type="protein sequence ID" value="EFX66355.1"/>
    <property type="molecule type" value="Genomic_DNA"/>
</dbReference>
<dbReference type="OrthoDB" id="421051at2759"/>
<dbReference type="eggNOG" id="KOG2968">
    <property type="taxonomic scope" value="Eukaryota"/>
</dbReference>
<protein>
    <recommendedName>
        <fullName evidence="1">Lysophospholipase NTE1-like P-loop domain-containing protein</fullName>
    </recommendedName>
</protein>
<evidence type="ECO:0000259" key="1">
    <source>
        <dbReference type="Pfam" id="PF24179"/>
    </source>
</evidence>
<name>E9HPI4_DAPPU</name>
<dbReference type="Pfam" id="PF24179">
    <property type="entry name" value="NTE_Ploop"/>
    <property type="match status" value="1"/>
</dbReference>
<gene>
    <name evidence="2" type="ORF">DAPPUDRAFT_64774</name>
</gene>
<dbReference type="InParanoid" id="E9HPI4"/>
<evidence type="ECO:0000313" key="3">
    <source>
        <dbReference type="Proteomes" id="UP000000305"/>
    </source>
</evidence>
<proteinExistence type="predicted"/>
<keyword evidence="3" id="KW-1185">Reference proteome</keyword>
<feature type="non-terminal residue" evidence="2">
    <location>
        <position position="77"/>
    </location>
</feature>
<feature type="non-terminal residue" evidence="2">
    <location>
        <position position="1"/>
    </location>
</feature>
<feature type="domain" description="Lysophospholipase NTE1-like P-loop" evidence="1">
    <location>
        <begin position="1"/>
        <end position="77"/>
    </location>
</feature>
<evidence type="ECO:0000313" key="2">
    <source>
        <dbReference type="EMBL" id="EFX66355.1"/>
    </source>
</evidence>
<reference evidence="2 3" key="1">
    <citation type="journal article" date="2011" name="Science">
        <title>The ecoresponsive genome of Daphnia pulex.</title>
        <authorList>
            <person name="Colbourne J.K."/>
            <person name="Pfrender M.E."/>
            <person name="Gilbert D."/>
            <person name="Thomas W.K."/>
            <person name="Tucker A."/>
            <person name="Oakley T.H."/>
            <person name="Tokishita S."/>
            <person name="Aerts A."/>
            <person name="Arnold G.J."/>
            <person name="Basu M.K."/>
            <person name="Bauer D.J."/>
            <person name="Caceres C.E."/>
            <person name="Carmel L."/>
            <person name="Casola C."/>
            <person name="Choi J.H."/>
            <person name="Detter J.C."/>
            <person name="Dong Q."/>
            <person name="Dusheyko S."/>
            <person name="Eads B.D."/>
            <person name="Frohlich T."/>
            <person name="Geiler-Samerotte K.A."/>
            <person name="Gerlach D."/>
            <person name="Hatcher P."/>
            <person name="Jogdeo S."/>
            <person name="Krijgsveld J."/>
            <person name="Kriventseva E.V."/>
            <person name="Kultz D."/>
            <person name="Laforsch C."/>
            <person name="Lindquist E."/>
            <person name="Lopez J."/>
            <person name="Manak J.R."/>
            <person name="Muller J."/>
            <person name="Pangilinan J."/>
            <person name="Patwardhan R.P."/>
            <person name="Pitluck S."/>
            <person name="Pritham E.J."/>
            <person name="Rechtsteiner A."/>
            <person name="Rho M."/>
            <person name="Rogozin I.B."/>
            <person name="Sakarya O."/>
            <person name="Salamov A."/>
            <person name="Schaack S."/>
            <person name="Shapiro H."/>
            <person name="Shiga Y."/>
            <person name="Skalitzky C."/>
            <person name="Smith Z."/>
            <person name="Souvorov A."/>
            <person name="Sung W."/>
            <person name="Tang Z."/>
            <person name="Tsuchiya D."/>
            <person name="Tu H."/>
            <person name="Vos H."/>
            <person name="Wang M."/>
            <person name="Wolf Y.I."/>
            <person name="Yamagata H."/>
            <person name="Yamada T."/>
            <person name="Ye Y."/>
            <person name="Shaw J.R."/>
            <person name="Andrews J."/>
            <person name="Crease T.J."/>
            <person name="Tang H."/>
            <person name="Lucas S.M."/>
            <person name="Robertson H.M."/>
            <person name="Bork P."/>
            <person name="Koonin E.V."/>
            <person name="Zdobnov E.M."/>
            <person name="Grigoriev I.V."/>
            <person name="Lynch M."/>
            <person name="Boore J.L."/>
        </authorList>
    </citation>
    <scope>NUCLEOTIDE SEQUENCE [LARGE SCALE GENOMIC DNA]</scope>
</reference>
<organism evidence="2 3">
    <name type="scientific">Daphnia pulex</name>
    <name type="common">Water flea</name>
    <dbReference type="NCBI Taxonomy" id="6669"/>
    <lineage>
        <taxon>Eukaryota</taxon>
        <taxon>Metazoa</taxon>
        <taxon>Ecdysozoa</taxon>
        <taxon>Arthropoda</taxon>
        <taxon>Crustacea</taxon>
        <taxon>Branchiopoda</taxon>
        <taxon>Diplostraca</taxon>
        <taxon>Cladocera</taxon>
        <taxon>Anomopoda</taxon>
        <taxon>Daphniidae</taxon>
        <taxon>Daphnia</taxon>
    </lineage>
</organism>
<accession>E9HPI4</accession>
<dbReference type="KEGG" id="dpx:DAPPUDRAFT_64774"/>
<dbReference type="InterPro" id="IPR056556">
    <property type="entry name" value="NTE1_P-loop_dom"/>
</dbReference>
<sequence length="77" mass="8714">NFSTVAILPVSDTVPLSQFSNELYTSLSWIGPIVLLTSECIRRTLGPKIMELANEYKLSAWLGQQEDQHKIVLYQCD</sequence>
<dbReference type="STRING" id="6669.E9HPI4"/>